<dbReference type="InterPro" id="IPR026700">
    <property type="entry name" value="CCDC142"/>
</dbReference>
<dbReference type="InterPro" id="IPR055350">
    <property type="entry name" value="CCDC142_C"/>
</dbReference>
<evidence type="ECO:0000256" key="1">
    <source>
        <dbReference type="ARBA" id="ARBA00006151"/>
    </source>
</evidence>
<evidence type="ECO:0000259" key="4">
    <source>
        <dbReference type="Pfam" id="PF14923"/>
    </source>
</evidence>
<dbReference type="Gene3D" id="1.10.8.1120">
    <property type="entry name" value="Histone RNA hairpin-binding protein RNA-binding domain"/>
    <property type="match status" value="1"/>
</dbReference>
<dbReference type="GO" id="GO:0003729">
    <property type="term" value="F:mRNA binding"/>
    <property type="evidence" value="ECO:0007669"/>
    <property type="project" value="UniProtKB-ARBA"/>
</dbReference>
<feature type="compositionally biased region" description="Basic and acidic residues" evidence="3">
    <location>
        <begin position="31"/>
        <end position="42"/>
    </location>
</feature>
<gene>
    <name evidence="6" type="ORF">scyTo_0008319</name>
</gene>
<keyword evidence="7" id="KW-1185">Reference proteome</keyword>
<dbReference type="STRING" id="75743.A0A401P7B0"/>
<name>A0A401P7B0_SCYTO</name>
<evidence type="ECO:0000313" key="7">
    <source>
        <dbReference type="Proteomes" id="UP000288216"/>
    </source>
</evidence>
<dbReference type="PANTHER" id="PTHR21436">
    <property type="entry name" value="COILED-COIL DOMAIN-CONTAINING PROTEIN 142"/>
    <property type="match status" value="1"/>
</dbReference>
<feature type="compositionally biased region" description="Polar residues" evidence="3">
    <location>
        <begin position="230"/>
        <end position="240"/>
    </location>
</feature>
<proteinExistence type="inferred from homology"/>
<dbReference type="Pfam" id="PF14923">
    <property type="entry name" value="CCDC142"/>
    <property type="match status" value="1"/>
</dbReference>
<dbReference type="OrthoDB" id="6579237at2759"/>
<feature type="domain" description="Coiled-coil protein 142 C-terminal" evidence="4">
    <location>
        <begin position="925"/>
        <end position="1155"/>
    </location>
</feature>
<feature type="region of interest" description="Disordered" evidence="3">
    <location>
        <begin position="1"/>
        <end position="52"/>
    </location>
</feature>
<keyword evidence="2" id="KW-0694">RNA-binding</keyword>
<accession>A0A401P7B0</accession>
<feature type="domain" description="Histone RNA hairpin-binding protein RNA-binding" evidence="5">
    <location>
        <begin position="141"/>
        <end position="209"/>
    </location>
</feature>
<feature type="region of interest" description="Disordered" evidence="3">
    <location>
        <begin position="118"/>
        <end position="138"/>
    </location>
</feature>
<dbReference type="Proteomes" id="UP000288216">
    <property type="component" value="Unassembled WGS sequence"/>
</dbReference>
<evidence type="ECO:0000259" key="5">
    <source>
        <dbReference type="Pfam" id="PF15247"/>
    </source>
</evidence>
<feature type="compositionally biased region" description="Polar residues" evidence="3">
    <location>
        <begin position="249"/>
        <end position="264"/>
    </location>
</feature>
<evidence type="ECO:0000313" key="6">
    <source>
        <dbReference type="EMBL" id="GCB69029.1"/>
    </source>
</evidence>
<feature type="region of interest" description="Disordered" evidence="3">
    <location>
        <begin position="229"/>
        <end position="264"/>
    </location>
</feature>
<feature type="region of interest" description="Disordered" evidence="3">
    <location>
        <begin position="368"/>
        <end position="396"/>
    </location>
</feature>
<dbReference type="Pfam" id="PF15247">
    <property type="entry name" value="SLBP_RNA_bind"/>
    <property type="match status" value="1"/>
</dbReference>
<dbReference type="AlphaFoldDB" id="A0A401P7B0"/>
<dbReference type="GO" id="GO:0005634">
    <property type="term" value="C:nucleus"/>
    <property type="evidence" value="ECO:0007669"/>
    <property type="project" value="UniProtKB-ARBA"/>
</dbReference>
<comment type="similarity">
    <text evidence="1">Belongs to the SLBP family.</text>
</comment>
<evidence type="ECO:0000256" key="2">
    <source>
        <dbReference type="ARBA" id="ARBA00022884"/>
    </source>
</evidence>
<dbReference type="PANTHER" id="PTHR21436:SF2">
    <property type="entry name" value="COILED-COIL DOMAIN-CONTAINING PROTEIN 142"/>
    <property type="match status" value="1"/>
</dbReference>
<comment type="caution">
    <text evidence="6">The sequence shown here is derived from an EMBL/GenBank/DDBJ whole genome shotgun (WGS) entry which is preliminary data.</text>
</comment>
<organism evidence="6 7">
    <name type="scientific">Scyliorhinus torazame</name>
    <name type="common">Cloudy catshark</name>
    <name type="synonym">Catulus torazame</name>
    <dbReference type="NCBI Taxonomy" id="75743"/>
    <lineage>
        <taxon>Eukaryota</taxon>
        <taxon>Metazoa</taxon>
        <taxon>Chordata</taxon>
        <taxon>Craniata</taxon>
        <taxon>Vertebrata</taxon>
        <taxon>Chondrichthyes</taxon>
        <taxon>Elasmobranchii</taxon>
        <taxon>Galeomorphii</taxon>
        <taxon>Galeoidea</taxon>
        <taxon>Carcharhiniformes</taxon>
        <taxon>Scyliorhinidae</taxon>
        <taxon>Scyliorhinus</taxon>
    </lineage>
</organism>
<dbReference type="EMBL" id="BFAA01003156">
    <property type="protein sequence ID" value="GCB69029.1"/>
    <property type="molecule type" value="Genomic_DNA"/>
</dbReference>
<reference evidence="6 7" key="1">
    <citation type="journal article" date="2018" name="Nat. Ecol. Evol.">
        <title>Shark genomes provide insights into elasmobranch evolution and the origin of vertebrates.</title>
        <authorList>
            <person name="Hara Y"/>
            <person name="Yamaguchi K"/>
            <person name="Onimaru K"/>
            <person name="Kadota M"/>
            <person name="Koyanagi M"/>
            <person name="Keeley SD"/>
            <person name="Tatsumi K"/>
            <person name="Tanaka K"/>
            <person name="Motone F"/>
            <person name="Kageyama Y"/>
            <person name="Nozu R"/>
            <person name="Adachi N"/>
            <person name="Nishimura O"/>
            <person name="Nakagawa R"/>
            <person name="Tanegashima C"/>
            <person name="Kiyatake I"/>
            <person name="Matsumoto R"/>
            <person name="Murakumo K"/>
            <person name="Nishida K"/>
            <person name="Terakita A"/>
            <person name="Kuratani S"/>
            <person name="Sato K"/>
            <person name="Hyodo S Kuraku.S."/>
        </authorList>
    </citation>
    <scope>NUCLEOTIDE SEQUENCE [LARGE SCALE GENOMIC DNA]</scope>
</reference>
<protein>
    <submittedName>
        <fullName evidence="6">Uncharacterized protein</fullName>
    </submittedName>
</protein>
<feature type="compositionally biased region" description="Polar residues" evidence="3">
    <location>
        <begin position="382"/>
        <end position="396"/>
    </location>
</feature>
<feature type="compositionally biased region" description="Low complexity" evidence="3">
    <location>
        <begin position="123"/>
        <end position="137"/>
    </location>
</feature>
<sequence>MAHHSPVSACQGNERFRRKPPPCRWSMGRKRGADGKLRRMGDSDSTVFEDEKDWDEAPCWSDGRVSSFTTPENDGVIPRCASADWGTAVEDEETRQIVYRDLKRYKRRLLLNDFNDHEKDYSSESSSGSRESLAPSELETDEVVLMRRQKQINYGKNTIAYDRFIQEIPKHLRKPGVHPRTPNKFKKFSRRSWDQQIRLWRIALHAWDPPAEEGSDLQAVTEFDFDMETESVNSSSGSRTSLHDERGCTPSNTRAPSPQISSSTPAREFVYPHVGKEFDLQACLAETNEHSRFYPQGAGKECLWLNSGIFTIGRMSQASGGFLLPLGPLMGQKRVSPAQTESKKFEVFSESSKEESFQKTLELAMTSSAEDKNATVTEDNRSQPSFSPLTSIPSKESMQKEKLDYLTGSGLPNSFAKSLQQAETLLWNRLQPGWRWLMTKHQVEDSCSDTDSDDSLLSPDLDNRFLSGRLAEAERIAFDLGKCCQLQRSLKGGLFHGHVKSLPSDVLGTTDFHYHRTISSLANNYAKLQILLERRSCILLNKTYAMSVSGASKFVKKLTELLTQEQEMSKKVNLGKDHSSGISVKRLGRLCEELRYHTSHWKCLSEKIKNDPWLNCQLIHMKETFNRMKQALTWLGIYAVFLMEQYISTVLCTLAYVKPYVLPSESLWEFFRGLEIFNSIVSESNTHLSCLELKNGIEEININESDLLSQRWEVTSHRKSWNSKFEPFLVERVLGILANERGRIASQCFYEVITTNKIFISTVSSNNLTALDWENIKISFLQSCTSSHNIFCGEDIRTNPCRPKLEDNRHGLEPCTCKRSIEEFCMEDEVLLNRIVDGLATSNMLWQHVLNRPMSDKPQEVKAQDLQFQHIPSAENKPEQDLEAKRYVEISQHPLVPPIRRKSVHWQDSSHCEGKGALYSKYKTMMWKAFATHLSDLFYFQPLLSYGTSKHSIGKLDQCKAQITALLIQVLHEACYKGLLPSDSEPFVKNLCLYMFSRITLIHWDKVFCSALGSTLKDKCFPDPERKGGTVRSRTAGLFMELFHTLCVMLTWLNMEQAQNDGAKAGVVQKLVVPSVWVRTMSHCITTVQTSSHWLMTKGFQFLSSWSMNQFLLVIQADLKLLRVTASKMLQLAETFCFEEMSSQGIQETLLLAQVTTLVKDLCYVAAIFNVRNLAFNSSKHCDFDKISILFGECGNAF</sequence>
<dbReference type="FunFam" id="1.10.8.1120:FF:000001">
    <property type="entry name" value="Histone RNA hairpin-binding protein-like"/>
    <property type="match status" value="1"/>
</dbReference>
<evidence type="ECO:0000256" key="3">
    <source>
        <dbReference type="SAM" id="MobiDB-lite"/>
    </source>
</evidence>
<feature type="compositionally biased region" description="Basic and acidic residues" evidence="3">
    <location>
        <begin position="369"/>
        <end position="381"/>
    </location>
</feature>
<dbReference type="InterPro" id="IPR038294">
    <property type="entry name" value="SLBP_RNA_bind_sf"/>
</dbReference>
<dbReference type="InterPro" id="IPR029344">
    <property type="entry name" value="SLBP_RNA_bind"/>
</dbReference>